<evidence type="ECO:0000313" key="7">
    <source>
        <dbReference type="EMBL" id="MCT7375624.1"/>
    </source>
</evidence>
<evidence type="ECO:0000256" key="3">
    <source>
        <dbReference type="ARBA" id="ARBA00022692"/>
    </source>
</evidence>
<feature type="transmembrane region" description="Helical" evidence="6">
    <location>
        <begin position="41"/>
        <end position="66"/>
    </location>
</feature>
<feature type="transmembrane region" description="Helical" evidence="6">
    <location>
        <begin position="6"/>
        <end position="29"/>
    </location>
</feature>
<dbReference type="PANTHER" id="PTHR30086">
    <property type="entry name" value="ARGININE EXPORTER PROTEIN ARGO"/>
    <property type="match status" value="1"/>
</dbReference>
<comment type="caution">
    <text evidence="7">The sequence shown here is derived from an EMBL/GenBank/DDBJ whole genome shotgun (WGS) entry which is preliminary data.</text>
</comment>
<feature type="transmembrane region" description="Helical" evidence="6">
    <location>
        <begin position="145"/>
        <end position="171"/>
    </location>
</feature>
<sequence length="204" mass="21446">MPDYAALISYFVACFVIVIVPGPSVTVIIANSLRHGARAGLLNVLGTQIGLVLMIAVLAFGLAAVVGAMGNIFEVLRLIGAAYLIWLGIRMWRSDGSLGAAEQVPAAGRSFVLQGFVVIWSNPKALLFFGAFIPQFVNPAGNPVWQTVVLGTVFMAVATVCDSLYALAASGAGARLTRARVKLVERISGTCLIGGGLWLALSRR</sequence>
<feature type="transmembrane region" description="Helical" evidence="6">
    <location>
        <begin position="72"/>
        <end position="89"/>
    </location>
</feature>
<dbReference type="EMBL" id="JAOCZP010000003">
    <property type="protein sequence ID" value="MCT7375624.1"/>
    <property type="molecule type" value="Genomic_DNA"/>
</dbReference>
<dbReference type="PANTHER" id="PTHR30086:SF20">
    <property type="entry name" value="ARGININE EXPORTER PROTEIN ARGO-RELATED"/>
    <property type="match status" value="1"/>
</dbReference>
<evidence type="ECO:0000313" key="8">
    <source>
        <dbReference type="Proteomes" id="UP001320831"/>
    </source>
</evidence>
<feature type="transmembrane region" description="Helical" evidence="6">
    <location>
        <begin position="110"/>
        <end position="133"/>
    </location>
</feature>
<gene>
    <name evidence="7" type="ORF">N5A92_11335</name>
</gene>
<evidence type="ECO:0000256" key="6">
    <source>
        <dbReference type="SAM" id="Phobius"/>
    </source>
</evidence>
<keyword evidence="3 6" id="KW-0812">Transmembrane</keyword>
<comment type="subcellular location">
    <subcellularLocation>
        <location evidence="1">Cell membrane</location>
        <topology evidence="1">Multi-pass membrane protein</topology>
    </subcellularLocation>
</comment>
<dbReference type="RefSeq" id="WP_260902681.1">
    <property type="nucleotide sequence ID" value="NZ_JAOCZP010000003.1"/>
</dbReference>
<dbReference type="Pfam" id="PF01810">
    <property type="entry name" value="LysE"/>
    <property type="match status" value="1"/>
</dbReference>
<keyword evidence="5 6" id="KW-0472">Membrane</keyword>
<evidence type="ECO:0000256" key="5">
    <source>
        <dbReference type="ARBA" id="ARBA00023136"/>
    </source>
</evidence>
<keyword evidence="4 6" id="KW-1133">Transmembrane helix</keyword>
<accession>A0ABT2LMJ4</accession>
<feature type="transmembrane region" description="Helical" evidence="6">
    <location>
        <begin position="183"/>
        <end position="201"/>
    </location>
</feature>
<protein>
    <submittedName>
        <fullName evidence="7">LysE family translocator</fullName>
    </submittedName>
</protein>
<dbReference type="Proteomes" id="UP001320831">
    <property type="component" value="Unassembled WGS sequence"/>
</dbReference>
<dbReference type="InterPro" id="IPR001123">
    <property type="entry name" value="LeuE-type"/>
</dbReference>
<evidence type="ECO:0000256" key="2">
    <source>
        <dbReference type="ARBA" id="ARBA00022475"/>
    </source>
</evidence>
<dbReference type="PIRSF" id="PIRSF006324">
    <property type="entry name" value="LeuE"/>
    <property type="match status" value="1"/>
</dbReference>
<keyword evidence="2" id="KW-1003">Cell membrane</keyword>
<evidence type="ECO:0000256" key="1">
    <source>
        <dbReference type="ARBA" id="ARBA00004651"/>
    </source>
</evidence>
<proteinExistence type="predicted"/>
<keyword evidence="8" id="KW-1185">Reference proteome</keyword>
<reference evidence="7 8" key="1">
    <citation type="submission" date="2022-09" db="EMBL/GenBank/DDBJ databases">
        <title>Chelativorans salina sp. nov., a novel slightly halophilic bacterium isolated from a saline lake sediment enrichment.</title>
        <authorList>
            <person name="Gao L."/>
            <person name="Fang B.-Z."/>
            <person name="Li W.-J."/>
        </authorList>
    </citation>
    <scope>NUCLEOTIDE SEQUENCE [LARGE SCALE GENOMIC DNA]</scope>
    <source>
        <strain evidence="7 8">EGI FJ00035</strain>
    </source>
</reference>
<organism evidence="7 8">
    <name type="scientific">Chelativorans salis</name>
    <dbReference type="NCBI Taxonomy" id="2978478"/>
    <lineage>
        <taxon>Bacteria</taxon>
        <taxon>Pseudomonadati</taxon>
        <taxon>Pseudomonadota</taxon>
        <taxon>Alphaproteobacteria</taxon>
        <taxon>Hyphomicrobiales</taxon>
        <taxon>Phyllobacteriaceae</taxon>
        <taxon>Chelativorans</taxon>
    </lineage>
</organism>
<name>A0ABT2LMJ4_9HYPH</name>
<evidence type="ECO:0000256" key="4">
    <source>
        <dbReference type="ARBA" id="ARBA00022989"/>
    </source>
</evidence>